<gene>
    <name evidence="2" type="ORF">GCM10008955_21410</name>
</gene>
<keyword evidence="3" id="KW-1185">Reference proteome</keyword>
<comment type="caution">
    <text evidence="2">The sequence shown here is derived from an EMBL/GenBank/DDBJ whole genome shotgun (WGS) entry which is preliminary data.</text>
</comment>
<keyword evidence="1" id="KW-1133">Transmembrane helix</keyword>
<evidence type="ECO:0000313" key="2">
    <source>
        <dbReference type="EMBL" id="GGK27325.1"/>
    </source>
</evidence>
<evidence type="ECO:0000313" key="3">
    <source>
        <dbReference type="Proteomes" id="UP000647587"/>
    </source>
</evidence>
<accession>A0ABQ2EVX3</accession>
<sequence>MNAQNWLTRATGEFPEGVTRRVSAETLAHLQDTGLPQDADVSVVLGSPDDTARELRQLYLSRREWAGLQPGSSYRALITFAKWGVWAVAVLLCIEALNEISVLYTMALVVYLLGLAWTHRLPYVRRWNLRMGAMLATMCVFRWLPDLWKDAGLSPDYLWVITPVLLVSMTAYLWTENGRLRRTLTLEGEPA</sequence>
<evidence type="ECO:0000256" key="1">
    <source>
        <dbReference type="SAM" id="Phobius"/>
    </source>
</evidence>
<dbReference type="RefSeq" id="WP_189008075.1">
    <property type="nucleotide sequence ID" value="NZ_BMPP01000008.1"/>
</dbReference>
<feature type="transmembrane region" description="Helical" evidence="1">
    <location>
        <begin position="83"/>
        <end position="115"/>
    </location>
</feature>
<proteinExistence type="predicted"/>
<keyword evidence="1" id="KW-0812">Transmembrane</keyword>
<keyword evidence="1" id="KW-0472">Membrane</keyword>
<dbReference type="EMBL" id="BMPP01000008">
    <property type="protein sequence ID" value="GGK27325.1"/>
    <property type="molecule type" value="Genomic_DNA"/>
</dbReference>
<feature type="transmembrane region" description="Helical" evidence="1">
    <location>
        <begin position="157"/>
        <end position="175"/>
    </location>
</feature>
<reference evidence="3" key="1">
    <citation type="journal article" date="2019" name="Int. J. Syst. Evol. Microbiol.">
        <title>The Global Catalogue of Microorganisms (GCM) 10K type strain sequencing project: providing services to taxonomists for standard genome sequencing and annotation.</title>
        <authorList>
            <consortium name="The Broad Institute Genomics Platform"/>
            <consortium name="The Broad Institute Genome Sequencing Center for Infectious Disease"/>
            <person name="Wu L."/>
            <person name="Ma J."/>
        </authorList>
    </citation>
    <scope>NUCLEOTIDE SEQUENCE [LARGE SCALE GENOMIC DNA]</scope>
    <source>
        <strain evidence="3">JCM 30331</strain>
    </source>
</reference>
<name>A0ABQ2EVX3_9DEIO</name>
<dbReference type="Proteomes" id="UP000647587">
    <property type="component" value="Unassembled WGS sequence"/>
</dbReference>
<protein>
    <submittedName>
        <fullName evidence="2">Uncharacterized protein</fullName>
    </submittedName>
</protein>
<organism evidence="2 3">
    <name type="scientific">Deinococcus malanensis</name>
    <dbReference type="NCBI Taxonomy" id="1706855"/>
    <lineage>
        <taxon>Bacteria</taxon>
        <taxon>Thermotogati</taxon>
        <taxon>Deinococcota</taxon>
        <taxon>Deinococci</taxon>
        <taxon>Deinococcales</taxon>
        <taxon>Deinococcaceae</taxon>
        <taxon>Deinococcus</taxon>
    </lineage>
</organism>